<dbReference type="Proteomes" id="UP000031443">
    <property type="component" value="Unassembled WGS sequence"/>
</dbReference>
<gene>
    <name evidence="1" type="ORF">UY3_14728</name>
</gene>
<reference evidence="2" key="1">
    <citation type="journal article" date="2013" name="Nat. Genet.">
        <title>The draft genomes of soft-shell turtle and green sea turtle yield insights into the development and evolution of the turtle-specific body plan.</title>
        <authorList>
            <person name="Wang Z."/>
            <person name="Pascual-Anaya J."/>
            <person name="Zadissa A."/>
            <person name="Li W."/>
            <person name="Niimura Y."/>
            <person name="Huang Z."/>
            <person name="Li C."/>
            <person name="White S."/>
            <person name="Xiong Z."/>
            <person name="Fang D."/>
            <person name="Wang B."/>
            <person name="Ming Y."/>
            <person name="Chen Y."/>
            <person name="Zheng Y."/>
            <person name="Kuraku S."/>
            <person name="Pignatelli M."/>
            <person name="Herrero J."/>
            <person name="Beal K."/>
            <person name="Nozawa M."/>
            <person name="Li Q."/>
            <person name="Wang J."/>
            <person name="Zhang H."/>
            <person name="Yu L."/>
            <person name="Shigenobu S."/>
            <person name="Wang J."/>
            <person name="Liu J."/>
            <person name="Flicek P."/>
            <person name="Searle S."/>
            <person name="Wang J."/>
            <person name="Kuratani S."/>
            <person name="Yin Y."/>
            <person name="Aken B."/>
            <person name="Zhang G."/>
            <person name="Irie N."/>
        </authorList>
    </citation>
    <scope>NUCLEOTIDE SEQUENCE [LARGE SCALE GENOMIC DNA]</scope>
</reference>
<name>M7B7P5_CHEMY</name>
<sequence length="81" mass="8911">MSSSASYVKRLFFDKAFSVTNAALIRVPGTGSSECTLYSSKPKAEAPVYVEGISGCIECHKQHQPVCVFHVCVFLLLLLHY</sequence>
<organism evidence="1 2">
    <name type="scientific">Chelonia mydas</name>
    <name type="common">Green sea-turtle</name>
    <name type="synonym">Chelonia agassizi</name>
    <dbReference type="NCBI Taxonomy" id="8469"/>
    <lineage>
        <taxon>Eukaryota</taxon>
        <taxon>Metazoa</taxon>
        <taxon>Chordata</taxon>
        <taxon>Craniata</taxon>
        <taxon>Vertebrata</taxon>
        <taxon>Euteleostomi</taxon>
        <taxon>Archelosauria</taxon>
        <taxon>Testudinata</taxon>
        <taxon>Testudines</taxon>
        <taxon>Cryptodira</taxon>
        <taxon>Durocryptodira</taxon>
        <taxon>Americhelydia</taxon>
        <taxon>Chelonioidea</taxon>
        <taxon>Cheloniidae</taxon>
        <taxon>Chelonia</taxon>
    </lineage>
</organism>
<proteinExistence type="predicted"/>
<evidence type="ECO:0000313" key="1">
    <source>
        <dbReference type="EMBL" id="EMP28183.1"/>
    </source>
</evidence>
<accession>M7B7P5</accession>
<dbReference type="EMBL" id="KB565229">
    <property type="protein sequence ID" value="EMP28183.1"/>
    <property type="molecule type" value="Genomic_DNA"/>
</dbReference>
<protein>
    <submittedName>
        <fullName evidence="1">Uncharacterized protein</fullName>
    </submittedName>
</protein>
<keyword evidence="2" id="KW-1185">Reference proteome</keyword>
<evidence type="ECO:0000313" key="2">
    <source>
        <dbReference type="Proteomes" id="UP000031443"/>
    </source>
</evidence>
<dbReference type="AlphaFoldDB" id="M7B7P5"/>